<dbReference type="Proteomes" id="UP000000849">
    <property type="component" value="Chromosome"/>
</dbReference>
<dbReference type="eggNOG" id="COG3167">
    <property type="taxonomic scope" value="Bacteria"/>
</dbReference>
<evidence type="ECO:0000256" key="1">
    <source>
        <dbReference type="SAM" id="Coils"/>
    </source>
</evidence>
<feature type="coiled-coil region" evidence="1">
    <location>
        <begin position="36"/>
        <end position="63"/>
    </location>
</feature>
<keyword evidence="1" id="KW-0175">Coiled coil</keyword>
<organism evidence="3 4">
    <name type="scientific">Cellulomonas flavigena (strain ATCC 482 / DSM 20109 / BCRC 11376 / JCM 18109 / NBRC 3775 / NCIMB 8073 / NRS 134)</name>
    <dbReference type="NCBI Taxonomy" id="446466"/>
    <lineage>
        <taxon>Bacteria</taxon>
        <taxon>Bacillati</taxon>
        <taxon>Actinomycetota</taxon>
        <taxon>Actinomycetes</taxon>
        <taxon>Micrococcales</taxon>
        <taxon>Cellulomonadaceae</taxon>
        <taxon>Cellulomonas</taxon>
    </lineage>
</organism>
<evidence type="ECO:0008006" key="5">
    <source>
        <dbReference type="Google" id="ProtNLM"/>
    </source>
</evidence>
<accession>D5UER9</accession>
<dbReference type="KEGG" id="cfl:Cfla_1832"/>
<evidence type="ECO:0000313" key="4">
    <source>
        <dbReference type="Proteomes" id="UP000000849"/>
    </source>
</evidence>
<gene>
    <name evidence="3" type="ordered locus">Cfla_1832</name>
</gene>
<dbReference type="OrthoDB" id="4823950at2"/>
<dbReference type="InterPro" id="IPR014717">
    <property type="entry name" value="Transl_elong_EF1B/ribsomal_bS6"/>
</dbReference>
<dbReference type="AlphaFoldDB" id="D5UER9"/>
<dbReference type="Gene3D" id="3.30.70.60">
    <property type="match status" value="1"/>
</dbReference>
<dbReference type="STRING" id="446466.Cfla_1832"/>
<reference evidence="3 4" key="1">
    <citation type="journal article" date="2010" name="Stand. Genomic Sci.">
        <title>Complete genome sequence of Cellulomonas flavigena type strain (134).</title>
        <authorList>
            <person name="Abt B."/>
            <person name="Foster B."/>
            <person name="Lapidus A."/>
            <person name="Clum A."/>
            <person name="Sun H."/>
            <person name="Pukall R."/>
            <person name="Lucas S."/>
            <person name="Glavina Del Rio T."/>
            <person name="Nolan M."/>
            <person name="Tice H."/>
            <person name="Cheng J.F."/>
            <person name="Pitluck S."/>
            <person name="Liolios K."/>
            <person name="Ivanova N."/>
            <person name="Mavromatis K."/>
            <person name="Ovchinnikova G."/>
            <person name="Pati A."/>
            <person name="Goodwin L."/>
            <person name="Chen A."/>
            <person name="Palaniappan K."/>
            <person name="Land M."/>
            <person name="Hauser L."/>
            <person name="Chang Y.J."/>
            <person name="Jeffries C.D."/>
            <person name="Rohde M."/>
            <person name="Goker M."/>
            <person name="Woyke T."/>
            <person name="Bristow J."/>
            <person name="Eisen J.A."/>
            <person name="Markowitz V."/>
            <person name="Hugenholtz P."/>
            <person name="Kyrpides N.C."/>
            <person name="Klenk H.P."/>
        </authorList>
    </citation>
    <scope>NUCLEOTIDE SEQUENCE [LARGE SCALE GENOMIC DNA]</scope>
    <source>
        <strain evidence="4">ATCC 482 / DSM 20109 / BCRC 11376 / JCM 18109 / NBRC 3775 / NCIMB 8073 / NRS 134</strain>
    </source>
</reference>
<dbReference type="EMBL" id="CP001964">
    <property type="protein sequence ID" value="ADG74729.1"/>
    <property type="molecule type" value="Genomic_DNA"/>
</dbReference>
<proteinExistence type="predicted"/>
<keyword evidence="4" id="KW-1185">Reference proteome</keyword>
<feature type="region of interest" description="Disordered" evidence="2">
    <location>
        <begin position="130"/>
        <end position="158"/>
    </location>
</feature>
<dbReference type="HOGENOM" id="CLU_1068299_0_0_11"/>
<protein>
    <recommendedName>
        <fullName evidence="5">Pilus assembly protein PilO</fullName>
    </recommendedName>
</protein>
<name>D5UER9_CELFN</name>
<evidence type="ECO:0000256" key="2">
    <source>
        <dbReference type="SAM" id="MobiDB-lite"/>
    </source>
</evidence>
<dbReference type="RefSeq" id="WP_013117063.1">
    <property type="nucleotide sequence ID" value="NC_014151.1"/>
</dbReference>
<sequence length="269" mass="27368">MSESKNRTWILGTVLVALVMGALTWFFGVSPTLAAASDLRDQTDDARAQNDVLELQLVQLRADFEKLPEHRATLESLRTQIPTSPALAPYLRELEAIATGKGVALTTFTPSPAAEVVLAQPVVPAAPAAPVDATADATEPAAQGDATAAPAAPAAPAGPTVPAGMAAVPVSLTVVGTYDAATGFVSDLQSLTQRLFLVSGLSVTGQDEAEPSAGRPATQVGDVEIVVTGYLYVLPEPAGVVVPADPAEPPAALPGAVPGKNPFVPVQGV</sequence>
<evidence type="ECO:0000313" key="3">
    <source>
        <dbReference type="EMBL" id="ADG74729.1"/>
    </source>
</evidence>